<evidence type="ECO:0000313" key="2">
    <source>
        <dbReference type="EMBL" id="BBO54019.1"/>
    </source>
</evidence>
<reference evidence="2" key="1">
    <citation type="journal article" date="2020" name="Sci. Rep.">
        <title>A novel Asfarvirus-like virus identified as a potential cause of mass mortality of abalone.</title>
        <authorList>
            <person name="Matsuyama T."/>
            <person name="Takano T."/>
            <person name="Nishiki I."/>
            <person name="Fujiwara A."/>
            <person name="Kiryu I."/>
            <person name="Inada M."/>
            <person name="Sakai T."/>
            <person name="Terashima S."/>
            <person name="Matsuura Y."/>
            <person name="Isowa K."/>
            <person name="Nakayasu C."/>
        </authorList>
    </citation>
    <scope>NUCLEOTIDE SEQUENCE</scope>
</reference>
<organism evidence="2">
    <name type="scientific">Abalone asfa-like virus</name>
    <dbReference type="NCBI Taxonomy" id="2839893"/>
    <lineage>
        <taxon>Viruses</taxon>
        <taxon>Varidnaviria</taxon>
        <taxon>Bamfordvirae</taxon>
        <taxon>Nucleocytoviricota</taxon>
        <taxon>Pokkesviricetes</taxon>
        <taxon>Asfuvirales</taxon>
        <taxon>Asfarviridae</taxon>
    </lineage>
</organism>
<keyword evidence="1" id="KW-0812">Transmembrane</keyword>
<keyword evidence="1" id="KW-1133">Transmembrane helix</keyword>
<sequence length="175" mass="21028">MCEWFITEEQCSILYAAFADKIKRYLSRHDYVVAYGAGIKLFSFITYVLTEIAKRTRCERSFLQTLKTEKVNELCPKFQQDVKLYNDVIQAYKLLVNFAPEINRFCESLVYEISVCITKQDEFFIDEELMAKFCNHVADQYKWMTPCNRIVWMEKNWGMEFCDNRWCLRKLPQPR</sequence>
<evidence type="ECO:0000256" key="1">
    <source>
        <dbReference type="SAM" id="Phobius"/>
    </source>
</evidence>
<proteinExistence type="predicted"/>
<name>A0A5K7Y0U8_9VIRU</name>
<keyword evidence="1" id="KW-0472">Membrane</keyword>
<dbReference type="EMBL" id="LC506465">
    <property type="protein sequence ID" value="BBO54019.1"/>
    <property type="molecule type" value="Genomic_DNA"/>
</dbReference>
<accession>A0A5K7Y0U8</accession>
<protein>
    <submittedName>
        <fullName evidence="2">Uncharacterized protein</fullName>
    </submittedName>
</protein>
<feature type="transmembrane region" description="Helical" evidence="1">
    <location>
        <begin position="32"/>
        <end position="50"/>
    </location>
</feature>